<evidence type="ECO:0000256" key="6">
    <source>
        <dbReference type="PROSITE-ProRule" id="PRU00464"/>
    </source>
</evidence>
<dbReference type="InParanoid" id="A0A4Q1BTJ6"/>
<dbReference type="FunCoup" id="A0A4Q1BTJ6">
    <property type="interactions" value="67"/>
</dbReference>
<comment type="caution">
    <text evidence="10">The sequence shown here is derived from an EMBL/GenBank/DDBJ whole genome shotgun (WGS) entry which is preliminary data.</text>
</comment>
<dbReference type="InterPro" id="IPR039383">
    <property type="entry name" value="FHIT"/>
</dbReference>
<feature type="compositionally biased region" description="Polar residues" evidence="8">
    <location>
        <begin position="142"/>
        <end position="155"/>
    </location>
</feature>
<evidence type="ECO:0000313" key="11">
    <source>
        <dbReference type="Proteomes" id="UP000289152"/>
    </source>
</evidence>
<dbReference type="PROSITE" id="PS51084">
    <property type="entry name" value="HIT_2"/>
    <property type="match status" value="1"/>
</dbReference>
<dbReference type="Pfam" id="PF01230">
    <property type="entry name" value="HIT"/>
    <property type="match status" value="1"/>
</dbReference>
<dbReference type="SUPFAM" id="SSF54197">
    <property type="entry name" value="HIT-like"/>
    <property type="match status" value="1"/>
</dbReference>
<feature type="binding site" evidence="4">
    <location>
        <position position="93"/>
    </location>
    <ligand>
        <name>substrate</name>
    </ligand>
</feature>
<dbReference type="OrthoDB" id="680339at2759"/>
<dbReference type="VEuPathDB" id="FungiDB:TREMEDRAFT_31446"/>
<dbReference type="InterPro" id="IPR051884">
    <property type="entry name" value="Bis(5'-adenosyl)-TPase_reg"/>
</dbReference>
<dbReference type="Proteomes" id="UP000289152">
    <property type="component" value="Unassembled WGS sequence"/>
</dbReference>
<proteinExistence type="predicted"/>
<feature type="binding site" evidence="4">
    <location>
        <position position="108"/>
    </location>
    <ligand>
        <name>substrate</name>
    </ligand>
</feature>
<dbReference type="InterPro" id="IPR019808">
    <property type="entry name" value="Histidine_triad_CS"/>
</dbReference>
<evidence type="ECO:0000256" key="2">
    <source>
        <dbReference type="ARBA" id="ARBA00022801"/>
    </source>
</evidence>
<accession>A0A4Q1BTJ6</accession>
<evidence type="ECO:0000256" key="3">
    <source>
        <dbReference type="PIRSR" id="PIRSR639383-1"/>
    </source>
</evidence>
<evidence type="ECO:0000256" key="1">
    <source>
        <dbReference type="ARBA" id="ARBA00022741"/>
    </source>
</evidence>
<feature type="binding site" evidence="4">
    <location>
        <begin position="99"/>
        <end position="102"/>
    </location>
    <ligand>
        <name>substrate</name>
    </ligand>
</feature>
<protein>
    <recommendedName>
        <fullName evidence="7">Bis(5'-adenosyl)-triphosphatase</fullName>
        <ecNumber evidence="7">3.6.1.29</ecNumber>
    </recommendedName>
</protein>
<dbReference type="GO" id="GO:0000166">
    <property type="term" value="F:nucleotide binding"/>
    <property type="evidence" value="ECO:0007669"/>
    <property type="project" value="UniProtKB-KW"/>
</dbReference>
<dbReference type="GO" id="GO:0047710">
    <property type="term" value="F:bis(5'-adenosyl)-triphosphatase activity"/>
    <property type="evidence" value="ECO:0007669"/>
    <property type="project" value="UniProtKB-UniRule"/>
</dbReference>
<feature type="active site" description="Tele-AMP-histidine intermediate" evidence="3">
    <location>
        <position position="106"/>
    </location>
</feature>
<name>A0A4Q1BTJ6_TREME</name>
<keyword evidence="11" id="KW-1185">Reference proteome</keyword>
<comment type="catalytic activity">
    <reaction evidence="7">
        <text>P(1),P(3)-bis(5'-adenosyl) triphosphate + H2O = AMP + ADP + 2 H(+)</text>
        <dbReference type="Rhea" id="RHEA:13893"/>
        <dbReference type="ChEBI" id="CHEBI:15377"/>
        <dbReference type="ChEBI" id="CHEBI:15378"/>
        <dbReference type="ChEBI" id="CHEBI:58529"/>
        <dbReference type="ChEBI" id="CHEBI:456215"/>
        <dbReference type="ChEBI" id="CHEBI:456216"/>
        <dbReference type="EC" id="3.6.1.29"/>
    </reaction>
</comment>
<feature type="short sequence motif" description="Histidine triad motif" evidence="6">
    <location>
        <begin position="104"/>
        <end position="108"/>
    </location>
</feature>
<comment type="cofactor">
    <cofactor evidence="7">
        <name>Mn(2+)</name>
        <dbReference type="ChEBI" id="CHEBI:29035"/>
    </cofactor>
</comment>
<dbReference type="AlphaFoldDB" id="A0A4Q1BTJ6"/>
<evidence type="ECO:0000256" key="7">
    <source>
        <dbReference type="RuleBase" id="RU366076"/>
    </source>
</evidence>
<evidence type="ECO:0000256" key="8">
    <source>
        <dbReference type="SAM" id="MobiDB-lite"/>
    </source>
</evidence>
<dbReference type="InterPro" id="IPR011146">
    <property type="entry name" value="HIT-like"/>
</dbReference>
<dbReference type="EMBL" id="SDIL01000009">
    <property type="protein sequence ID" value="RXK41401.1"/>
    <property type="molecule type" value="Genomic_DNA"/>
</dbReference>
<feature type="region of interest" description="Disordered" evidence="8">
    <location>
        <begin position="140"/>
        <end position="165"/>
    </location>
</feature>
<dbReference type="PANTHER" id="PTHR46243:SF1">
    <property type="entry name" value="BIS(5'-ADENOSYL)-TRIPHOSPHATASE"/>
    <property type="match status" value="1"/>
</dbReference>
<feature type="binding site" evidence="4">
    <location>
        <position position="37"/>
    </location>
    <ligand>
        <name>substrate</name>
    </ligand>
</feature>
<dbReference type="FunFam" id="3.30.428.10:FF:000011">
    <property type="entry name" value="Fragile histidine triad"/>
    <property type="match status" value="1"/>
</dbReference>
<evidence type="ECO:0000256" key="4">
    <source>
        <dbReference type="PIRSR" id="PIRSR639383-2"/>
    </source>
</evidence>
<dbReference type="PROSITE" id="PS00892">
    <property type="entry name" value="HIT_1"/>
    <property type="match status" value="1"/>
</dbReference>
<sequence>MQSKVWFSTFDVTRQGESPSFLLGIVGVYRGLIGIVNLKPLLPGHVLLIPHRIVPRLADLRSDEVTDLFLSVQKVGKVLERVYEGEALTISLQDGKTAGQSVPHVHIHLIPRRPTDFKGDNDRIYPALETSELRLEHDLARAQQSTETPEESSPTAGWRIPKDEDRLPRTMEEMEREATWLAGLFTDLT</sequence>
<evidence type="ECO:0000256" key="5">
    <source>
        <dbReference type="PIRSR" id="PIRSR639383-3"/>
    </source>
</evidence>
<dbReference type="Gene3D" id="3.30.428.10">
    <property type="entry name" value="HIT-like"/>
    <property type="match status" value="1"/>
</dbReference>
<dbReference type="PANTHER" id="PTHR46243">
    <property type="entry name" value="BIS(5'-ADENOSYL)-TRIPHOSPHATASE"/>
    <property type="match status" value="1"/>
</dbReference>
<dbReference type="CDD" id="cd01275">
    <property type="entry name" value="FHIT"/>
    <property type="match status" value="1"/>
</dbReference>
<feature type="site" description="Important for induction of apoptosis" evidence="5">
    <location>
        <position position="125"/>
    </location>
</feature>
<organism evidence="10 11">
    <name type="scientific">Tremella mesenterica</name>
    <name type="common">Jelly fungus</name>
    <dbReference type="NCBI Taxonomy" id="5217"/>
    <lineage>
        <taxon>Eukaryota</taxon>
        <taxon>Fungi</taxon>
        <taxon>Dikarya</taxon>
        <taxon>Basidiomycota</taxon>
        <taxon>Agaricomycotina</taxon>
        <taxon>Tremellomycetes</taxon>
        <taxon>Tremellales</taxon>
        <taxon>Tremellaceae</taxon>
        <taxon>Tremella</taxon>
    </lineage>
</organism>
<feature type="domain" description="HIT" evidence="9">
    <location>
        <begin position="9"/>
        <end position="119"/>
    </location>
</feature>
<dbReference type="InterPro" id="IPR036265">
    <property type="entry name" value="HIT-like_sf"/>
</dbReference>
<keyword evidence="1 7" id="KW-0547">Nucleotide-binding</keyword>
<dbReference type="STRING" id="5217.A0A4Q1BTJ6"/>
<keyword evidence="2 7" id="KW-0378">Hydrolase</keyword>
<gene>
    <name evidence="10" type="ORF">M231_01306</name>
</gene>
<reference evidence="10 11" key="1">
    <citation type="submission" date="2016-06" db="EMBL/GenBank/DDBJ databases">
        <title>Evolution of pathogenesis and genome organization in the Tremellales.</title>
        <authorList>
            <person name="Cuomo C."/>
            <person name="Litvintseva A."/>
            <person name="Heitman J."/>
            <person name="Chen Y."/>
            <person name="Sun S."/>
            <person name="Springer D."/>
            <person name="Dromer F."/>
            <person name="Young S."/>
            <person name="Zeng Q."/>
            <person name="Chapman S."/>
            <person name="Gujja S."/>
            <person name="Saif S."/>
            <person name="Birren B."/>
        </authorList>
    </citation>
    <scope>NUCLEOTIDE SEQUENCE [LARGE SCALE GENOMIC DNA]</scope>
    <source>
        <strain evidence="10 11">ATCC 28783</strain>
    </source>
</reference>
<dbReference type="EC" id="3.6.1.29" evidence="7"/>
<evidence type="ECO:0000313" key="10">
    <source>
        <dbReference type="EMBL" id="RXK41401.1"/>
    </source>
</evidence>
<evidence type="ECO:0000259" key="9">
    <source>
        <dbReference type="PROSITE" id="PS51084"/>
    </source>
</evidence>